<dbReference type="EMBL" id="FOMX01000009">
    <property type="protein sequence ID" value="SFE15886.1"/>
    <property type="molecule type" value="Genomic_DNA"/>
</dbReference>
<protein>
    <recommendedName>
        <fullName evidence="3">Tat (Twin-arginine translocation) pathway signal sequence</fullName>
    </recommendedName>
</protein>
<dbReference type="Pfam" id="PF07586">
    <property type="entry name" value="HXXSHH"/>
    <property type="match status" value="1"/>
</dbReference>
<reference evidence="2" key="1">
    <citation type="submission" date="2016-10" db="EMBL/GenBank/DDBJ databases">
        <authorList>
            <person name="Varghese N."/>
            <person name="Submissions S."/>
        </authorList>
    </citation>
    <scope>NUCLEOTIDE SEQUENCE [LARGE SCALE GENOMIC DNA]</scope>
    <source>
        <strain evidence="2">ATCC 25963</strain>
    </source>
</reference>
<dbReference type="InterPro" id="IPR006311">
    <property type="entry name" value="TAT_signal"/>
</dbReference>
<accession>A0A1I1Y8I4</accession>
<dbReference type="STRING" id="54.SAMN02745121_03242"/>
<dbReference type="OrthoDB" id="5482270at2"/>
<dbReference type="InterPro" id="IPR011447">
    <property type="entry name" value="DUF1552"/>
</dbReference>
<dbReference type="AlphaFoldDB" id="A0A1I1Y8I4"/>
<evidence type="ECO:0000313" key="1">
    <source>
        <dbReference type="EMBL" id="SFE15886.1"/>
    </source>
</evidence>
<name>A0A1I1Y8I4_9BACT</name>
<gene>
    <name evidence="1" type="ORF">SAMN02745121_03242</name>
</gene>
<dbReference type="RefSeq" id="WP_096329886.1">
    <property type="nucleotide sequence ID" value="NZ_FOMX01000009.1"/>
</dbReference>
<keyword evidence="2" id="KW-1185">Reference proteome</keyword>
<proteinExistence type="predicted"/>
<organism evidence="1 2">
    <name type="scientific">Nannocystis exedens</name>
    <dbReference type="NCBI Taxonomy" id="54"/>
    <lineage>
        <taxon>Bacteria</taxon>
        <taxon>Pseudomonadati</taxon>
        <taxon>Myxococcota</taxon>
        <taxon>Polyangia</taxon>
        <taxon>Nannocystales</taxon>
        <taxon>Nannocystaceae</taxon>
        <taxon>Nannocystis</taxon>
    </lineage>
</organism>
<dbReference type="PROSITE" id="PS51318">
    <property type="entry name" value="TAT"/>
    <property type="match status" value="1"/>
</dbReference>
<evidence type="ECO:0000313" key="2">
    <source>
        <dbReference type="Proteomes" id="UP000199400"/>
    </source>
</evidence>
<sequence length="462" mass="50658">MRLPSNLSRRAFITGIGGATVALPFLPSLLPRDVKAATDRPRYCVYVRQANGCAQADNGEPERFWPNELGQLTTESMSTIDAERAVSELADYADKLLLVRGTRFGFPGNGCGHSGGGNQCLTAARVSDDPKGNLSLAMGESVDNRIARELNPASNPDPLTLYAGRMAGYINEVLSYRGPKDLRAADRNPWSVYTKIVGITALPQEVAMKIKARRTSVNDLVREQMQALMSKQDMSKADRDRLQIHFDAIRDLEVELLCELPSDADIMEMEAQQDYDGADELIQTITRLQMNLIAFAFSCDYTRAATLQIGDGNDGTQYWIDGVQLPRFHQISHRIYADGSEGDPIPDAQSKHHLIDREHAKLFKHLLDRLSALQTDVGTLLDDTVAIWCNDLGAGVSHTYNNIPWVCAGSCGGYLKTGQYIDAGGVTHNQFHNTILSAVTGSLVEDFGDPELEPGVIDAMIA</sequence>
<dbReference type="Proteomes" id="UP000199400">
    <property type="component" value="Unassembled WGS sequence"/>
</dbReference>
<evidence type="ECO:0008006" key="3">
    <source>
        <dbReference type="Google" id="ProtNLM"/>
    </source>
</evidence>